<dbReference type="Gene3D" id="1.10.420.10">
    <property type="entry name" value="Peroxidase, domain 2"/>
    <property type="match status" value="1"/>
</dbReference>
<feature type="binding site" evidence="17">
    <location>
        <position position="76"/>
    </location>
    <ligand>
        <name>Ca(2+)</name>
        <dbReference type="ChEBI" id="CHEBI:29108"/>
        <label>1</label>
    </ligand>
</feature>
<evidence type="ECO:0000256" key="2">
    <source>
        <dbReference type="ARBA" id="ARBA00002322"/>
    </source>
</evidence>
<evidence type="ECO:0000256" key="19">
    <source>
        <dbReference type="PIRSR" id="PIRSR600823-5"/>
    </source>
</evidence>
<reference evidence="22" key="1">
    <citation type="submission" date="2021-01" db="EMBL/GenBank/DDBJ databases">
        <title>Adiantum capillus-veneris genome.</title>
        <authorList>
            <person name="Fang Y."/>
            <person name="Liao Q."/>
        </authorList>
    </citation>
    <scope>NUCLEOTIDE SEQUENCE</scope>
    <source>
        <strain evidence="22">H3</strain>
        <tissue evidence="22">Leaf</tissue>
    </source>
</reference>
<dbReference type="GO" id="GO:0046872">
    <property type="term" value="F:metal ion binding"/>
    <property type="evidence" value="ECO:0007669"/>
    <property type="project" value="UniProtKB-UniRule"/>
</dbReference>
<feature type="disulfide bond" evidence="19">
    <location>
        <begin position="68"/>
        <end position="73"/>
    </location>
</feature>
<keyword evidence="8 17" id="KW-0479">Metal-binding</keyword>
<dbReference type="CDD" id="cd00693">
    <property type="entry name" value="secretory_peroxidase"/>
    <property type="match status" value="1"/>
</dbReference>
<dbReference type="PROSITE" id="PS50873">
    <property type="entry name" value="PEROXIDASE_4"/>
    <property type="match status" value="1"/>
</dbReference>
<feature type="signal peptide" evidence="20">
    <location>
        <begin position="1"/>
        <end position="25"/>
    </location>
</feature>
<dbReference type="OrthoDB" id="2113341at2759"/>
<evidence type="ECO:0000256" key="1">
    <source>
        <dbReference type="ARBA" id="ARBA00000189"/>
    </source>
</evidence>
<evidence type="ECO:0000256" key="15">
    <source>
        <dbReference type="PIRSR" id="PIRSR600823-1"/>
    </source>
</evidence>
<feature type="binding site" evidence="17">
    <location>
        <position position="85"/>
    </location>
    <ligand>
        <name>Ca(2+)</name>
        <dbReference type="ChEBI" id="CHEBI:29108"/>
        <label>1</label>
    </ligand>
</feature>
<feature type="domain" description="Plant heme peroxidase family profile" evidence="21">
    <location>
        <begin position="25"/>
        <end position="340"/>
    </location>
</feature>
<feature type="binding site" evidence="17">
    <location>
        <position position="67"/>
    </location>
    <ligand>
        <name>Ca(2+)</name>
        <dbReference type="ChEBI" id="CHEBI:29108"/>
        <label>1</label>
    </ligand>
</feature>
<feature type="binding site" evidence="17">
    <location>
        <position position="240"/>
    </location>
    <ligand>
        <name>Ca(2+)</name>
        <dbReference type="ChEBI" id="CHEBI:29108"/>
        <label>2</label>
    </ligand>
</feature>
<evidence type="ECO:0000256" key="11">
    <source>
        <dbReference type="ARBA" id="ARBA00023002"/>
    </source>
</evidence>
<dbReference type="SUPFAM" id="SSF48113">
    <property type="entry name" value="Heme-dependent peroxidases"/>
    <property type="match status" value="1"/>
</dbReference>
<feature type="disulfide bond" evidence="19">
    <location>
        <begin position="35"/>
        <end position="111"/>
    </location>
</feature>
<proteinExistence type="inferred from homology"/>
<evidence type="ECO:0000256" key="16">
    <source>
        <dbReference type="PIRSR" id="PIRSR600823-2"/>
    </source>
</evidence>
<keyword evidence="6 20" id="KW-0575">Peroxidase</keyword>
<evidence type="ECO:0000256" key="8">
    <source>
        <dbReference type="ARBA" id="ARBA00022723"/>
    </source>
</evidence>
<dbReference type="PRINTS" id="PR00461">
    <property type="entry name" value="PLPEROXIDASE"/>
</dbReference>
<dbReference type="PROSITE" id="PS00435">
    <property type="entry name" value="PEROXIDASE_1"/>
    <property type="match status" value="1"/>
</dbReference>
<keyword evidence="12 17" id="KW-0408">Iron</keyword>
<evidence type="ECO:0000256" key="10">
    <source>
        <dbReference type="ARBA" id="ARBA00022837"/>
    </source>
</evidence>
<sequence length="340" mass="36499">MLMMRRVMLLTVVMWCMSSSSRSMATRVGFYDRSCPPAESIVKATVRAHTQADITIPAALLRLHFHDCFVRGCDGSVLIDGPNAEKVASANQGLRGFEVIDEAKAKIEAMCPGIVSCADILALAAQSAVELSNGPSWRVPLGRLDGTISSAFDVSNMPSPTDPIIVIKEKFDEKGLSEEDLVLLTGAHTIGQTDCGFFEYRLYNFQETGEADPSMSTQAQTELRNLCPVNGDGSNRVALDRGSPTTFDTSFFKNVNGGFAVLESDQSLMSDSSTALYVRRYGGKKNGGIIGGIIGGILGGGSPSFGPAFARSMVKMSNIDVKVDDNDDNGEIRRVCSRVN</sequence>
<evidence type="ECO:0000256" key="20">
    <source>
        <dbReference type="RuleBase" id="RU362060"/>
    </source>
</evidence>
<feature type="binding site" evidence="17">
    <location>
        <position position="74"/>
    </location>
    <ligand>
        <name>Ca(2+)</name>
        <dbReference type="ChEBI" id="CHEBI:29108"/>
        <label>1</label>
    </ligand>
</feature>
<dbReference type="GO" id="GO:0140825">
    <property type="term" value="F:lactoperoxidase activity"/>
    <property type="evidence" value="ECO:0007669"/>
    <property type="project" value="UniProtKB-EC"/>
</dbReference>
<evidence type="ECO:0000256" key="18">
    <source>
        <dbReference type="PIRSR" id="PIRSR600823-4"/>
    </source>
</evidence>
<keyword evidence="14 20" id="KW-0376">Hydrogen peroxide</keyword>
<keyword evidence="5 20" id="KW-0964">Secreted</keyword>
<dbReference type="InterPro" id="IPR019793">
    <property type="entry name" value="Peroxidases_heam-ligand_BS"/>
</dbReference>
<accession>A0A9D4U0H5</accession>
<dbReference type="InterPro" id="IPR033905">
    <property type="entry name" value="Secretory_peroxidase"/>
</dbReference>
<feature type="binding site" evidence="17">
    <location>
        <position position="72"/>
    </location>
    <ligand>
        <name>Ca(2+)</name>
        <dbReference type="ChEBI" id="CHEBI:29108"/>
        <label>1</label>
    </ligand>
</feature>
<feature type="binding site" evidence="17">
    <location>
        <position position="248"/>
    </location>
    <ligand>
        <name>Ca(2+)</name>
        <dbReference type="ChEBI" id="CHEBI:29108"/>
        <label>2</label>
    </ligand>
</feature>
<feature type="binding site" description="axial binding residue" evidence="17">
    <location>
        <position position="188"/>
    </location>
    <ligand>
        <name>heme b</name>
        <dbReference type="ChEBI" id="CHEBI:60344"/>
    </ligand>
    <ligandPart>
        <name>Fe</name>
        <dbReference type="ChEBI" id="CHEBI:18248"/>
    </ligandPart>
</feature>
<evidence type="ECO:0000256" key="12">
    <source>
        <dbReference type="ARBA" id="ARBA00023004"/>
    </source>
</evidence>
<name>A0A9D4U0H5_ADICA</name>
<feature type="binding site" evidence="17">
    <location>
        <position position="189"/>
    </location>
    <ligand>
        <name>Ca(2+)</name>
        <dbReference type="ChEBI" id="CHEBI:29108"/>
        <label>2</label>
    </ligand>
</feature>
<dbReference type="GO" id="GO:0005576">
    <property type="term" value="C:extracellular region"/>
    <property type="evidence" value="ECO:0007669"/>
    <property type="project" value="UniProtKB-SubCell"/>
</dbReference>
<evidence type="ECO:0000256" key="6">
    <source>
        <dbReference type="ARBA" id="ARBA00022559"/>
    </source>
</evidence>
<keyword evidence="13 19" id="KW-1015">Disulfide bond</keyword>
<evidence type="ECO:0000256" key="5">
    <source>
        <dbReference type="ARBA" id="ARBA00022525"/>
    </source>
</evidence>
<dbReference type="PRINTS" id="PR00458">
    <property type="entry name" value="PEROXIDASE"/>
</dbReference>
<dbReference type="GO" id="GO:0006979">
    <property type="term" value="P:response to oxidative stress"/>
    <property type="evidence" value="ECO:0007669"/>
    <property type="project" value="UniProtKB-UniRule"/>
</dbReference>
<evidence type="ECO:0000259" key="21">
    <source>
        <dbReference type="PROSITE" id="PS50873"/>
    </source>
</evidence>
<dbReference type="EMBL" id="JABFUD020000025">
    <property type="protein sequence ID" value="KAI5059023.1"/>
    <property type="molecule type" value="Genomic_DNA"/>
</dbReference>
<evidence type="ECO:0000256" key="13">
    <source>
        <dbReference type="ARBA" id="ARBA00023157"/>
    </source>
</evidence>
<dbReference type="InterPro" id="IPR010255">
    <property type="entry name" value="Haem_peroxidase_sf"/>
</dbReference>
<protein>
    <recommendedName>
        <fullName evidence="4 20">Peroxidase</fullName>
        <ecNumber evidence="4 20">1.11.1.7</ecNumber>
    </recommendedName>
</protein>
<organism evidence="22 23">
    <name type="scientific">Adiantum capillus-veneris</name>
    <name type="common">Maidenhair fern</name>
    <dbReference type="NCBI Taxonomy" id="13818"/>
    <lineage>
        <taxon>Eukaryota</taxon>
        <taxon>Viridiplantae</taxon>
        <taxon>Streptophyta</taxon>
        <taxon>Embryophyta</taxon>
        <taxon>Tracheophyta</taxon>
        <taxon>Polypodiopsida</taxon>
        <taxon>Polypodiidae</taxon>
        <taxon>Polypodiales</taxon>
        <taxon>Pteridineae</taxon>
        <taxon>Pteridaceae</taxon>
        <taxon>Vittarioideae</taxon>
        <taxon>Adiantum</taxon>
    </lineage>
</organism>
<evidence type="ECO:0000313" key="23">
    <source>
        <dbReference type="Proteomes" id="UP000886520"/>
    </source>
</evidence>
<keyword evidence="11 20" id="KW-0560">Oxidoreductase</keyword>
<dbReference type="FunFam" id="1.10.420.10:FF:000010">
    <property type="entry name" value="Peroxidase"/>
    <property type="match status" value="1"/>
</dbReference>
<comment type="catalytic activity">
    <reaction evidence="1 20">
        <text>2 a phenolic donor + H2O2 = 2 a phenolic radical donor + 2 H2O</text>
        <dbReference type="Rhea" id="RHEA:56136"/>
        <dbReference type="ChEBI" id="CHEBI:15377"/>
        <dbReference type="ChEBI" id="CHEBI:16240"/>
        <dbReference type="ChEBI" id="CHEBI:139520"/>
        <dbReference type="ChEBI" id="CHEBI:139521"/>
        <dbReference type="EC" id="1.11.1.7"/>
    </reaction>
</comment>
<feature type="chain" id="PRO_5039744597" description="Peroxidase" evidence="20">
    <location>
        <begin position="26"/>
        <end position="340"/>
    </location>
</feature>
<evidence type="ECO:0000256" key="9">
    <source>
        <dbReference type="ARBA" id="ARBA00022729"/>
    </source>
</evidence>
<feature type="binding site" evidence="16">
    <location>
        <position position="158"/>
    </location>
    <ligand>
        <name>substrate</name>
    </ligand>
</feature>
<dbReference type="PANTHER" id="PTHR31235">
    <property type="entry name" value="PEROXIDASE 25-RELATED"/>
    <property type="match status" value="1"/>
</dbReference>
<evidence type="ECO:0000256" key="14">
    <source>
        <dbReference type="ARBA" id="ARBA00023324"/>
    </source>
</evidence>
<dbReference type="Proteomes" id="UP000886520">
    <property type="component" value="Chromosome 25"/>
</dbReference>
<dbReference type="FunFam" id="1.10.520.10:FF:000008">
    <property type="entry name" value="Peroxidase"/>
    <property type="match status" value="1"/>
</dbReference>
<feature type="active site" description="Proton acceptor" evidence="15">
    <location>
        <position position="66"/>
    </location>
</feature>
<keyword evidence="10 17" id="KW-0106">Calcium</keyword>
<keyword evidence="7 20" id="KW-0349">Heme</keyword>
<keyword evidence="9 20" id="KW-0732">Signal</keyword>
<evidence type="ECO:0000256" key="17">
    <source>
        <dbReference type="PIRSR" id="PIRSR600823-3"/>
    </source>
</evidence>
<dbReference type="InterPro" id="IPR002016">
    <property type="entry name" value="Haem_peroxidase"/>
</dbReference>
<evidence type="ECO:0000256" key="7">
    <source>
        <dbReference type="ARBA" id="ARBA00022617"/>
    </source>
</evidence>
<gene>
    <name evidence="22" type="ORF">GOP47_0025342</name>
</gene>
<comment type="cofactor">
    <cofactor evidence="17 20">
        <name>Ca(2+)</name>
        <dbReference type="ChEBI" id="CHEBI:29108"/>
    </cofactor>
    <text evidence="17 20">Binds 2 calcium ions per subunit.</text>
</comment>
<comment type="subcellular location">
    <subcellularLocation>
        <location evidence="20">Secreted</location>
    </subcellularLocation>
</comment>
<dbReference type="EC" id="1.11.1.7" evidence="4 20"/>
<evidence type="ECO:0000256" key="4">
    <source>
        <dbReference type="ARBA" id="ARBA00012313"/>
    </source>
</evidence>
<dbReference type="Pfam" id="PF00141">
    <property type="entry name" value="peroxidase"/>
    <property type="match status" value="1"/>
</dbReference>
<comment type="function">
    <text evidence="2">Removal of H(2)O(2), oxidation of toxic reductants, biosynthesis and degradation of lignin, suberization, auxin catabolism, response to environmental stresses such as wounding, pathogen attack and oxidative stress. These functions might be dependent on each isozyme/isoform in each plant tissue.</text>
</comment>
<comment type="similarity">
    <text evidence="20">Belongs to the peroxidase family. Classical plant (class III) peroxidase subfamily.</text>
</comment>
<evidence type="ECO:0000313" key="22">
    <source>
        <dbReference type="EMBL" id="KAI5059023.1"/>
    </source>
</evidence>
<feature type="disulfide bond" evidence="19">
    <location>
        <begin position="195"/>
        <end position="227"/>
    </location>
</feature>
<feature type="binding site" evidence="17">
    <location>
        <position position="70"/>
    </location>
    <ligand>
        <name>Ca(2+)</name>
        <dbReference type="ChEBI" id="CHEBI:29108"/>
        <label>1</label>
    </ligand>
</feature>
<feature type="disulfide bond" evidence="19">
    <location>
        <begin position="117"/>
        <end position="336"/>
    </location>
</feature>
<evidence type="ECO:0000256" key="3">
    <source>
        <dbReference type="ARBA" id="ARBA00006873"/>
    </source>
</evidence>
<comment type="cofactor">
    <cofactor evidence="17 20">
        <name>heme b</name>
        <dbReference type="ChEBI" id="CHEBI:60344"/>
    </cofactor>
    <text evidence="17 20">Binds 1 heme b (iron(II)-protoporphyrin IX) group per subunit.</text>
</comment>
<dbReference type="GO" id="GO:0020037">
    <property type="term" value="F:heme binding"/>
    <property type="evidence" value="ECO:0007669"/>
    <property type="project" value="UniProtKB-UniRule"/>
</dbReference>
<dbReference type="GO" id="GO:0042744">
    <property type="term" value="P:hydrogen peroxide catabolic process"/>
    <property type="evidence" value="ECO:0007669"/>
    <property type="project" value="UniProtKB-KW"/>
</dbReference>
<dbReference type="Gene3D" id="1.10.520.10">
    <property type="match status" value="1"/>
</dbReference>
<feature type="site" description="Transition state stabilizer" evidence="18">
    <location>
        <position position="62"/>
    </location>
</feature>
<comment type="caution">
    <text evidence="22">The sequence shown here is derived from an EMBL/GenBank/DDBJ whole genome shotgun (WGS) entry which is preliminary data.</text>
</comment>
<dbReference type="InterPro" id="IPR000823">
    <property type="entry name" value="Peroxidase_pln"/>
</dbReference>
<keyword evidence="23" id="KW-1185">Reference proteome</keyword>
<dbReference type="AlphaFoldDB" id="A0A9D4U0H5"/>
<comment type="similarity">
    <text evidence="3">Belongs to the peroxidase family. Ascorbate peroxidase subfamily.</text>
</comment>